<proteinExistence type="predicted"/>
<evidence type="ECO:0000313" key="1">
    <source>
        <dbReference type="EMBL" id="QBR92335.1"/>
    </source>
</evidence>
<gene>
    <name evidence="1" type="ORF">EXE57_08585</name>
</gene>
<dbReference type="SUPFAM" id="SSF55961">
    <property type="entry name" value="Bet v1-like"/>
    <property type="match status" value="1"/>
</dbReference>
<dbReference type="InterPro" id="IPR019587">
    <property type="entry name" value="Polyketide_cyclase/dehydratase"/>
</dbReference>
<dbReference type="Pfam" id="PF10604">
    <property type="entry name" value="Polyketide_cyc2"/>
    <property type="match status" value="1"/>
</dbReference>
<reference evidence="1 2" key="1">
    <citation type="submission" date="2019-03" db="EMBL/GenBank/DDBJ databases">
        <title>Three New Species of Nocardioides, Nocardioides euryhalodurans sp. nov., Nocardioides seonyuensis sp. nov. and Nocardioides eburneoflavus sp. nov., Iolated from Soil.</title>
        <authorList>
            <person name="Roh S.G."/>
            <person name="Lee C."/>
            <person name="Kim M.-K."/>
            <person name="Kim S.B."/>
        </authorList>
    </citation>
    <scope>NUCLEOTIDE SEQUENCE [LARGE SCALE GENOMIC DNA]</scope>
    <source>
        <strain evidence="1 2">MMS17-SY117</strain>
    </source>
</reference>
<dbReference type="EMBL" id="CP038267">
    <property type="protein sequence ID" value="QBR92335.1"/>
    <property type="molecule type" value="Genomic_DNA"/>
</dbReference>
<dbReference type="RefSeq" id="WP_135076399.1">
    <property type="nucleotide sequence ID" value="NZ_CP038267.1"/>
</dbReference>
<sequence length="156" mass="17458">MSATHLTESRAVPVARDEAYDRVLSTPLPEIFHRRYVLMPPIREVREAPDSWDSVGQSRRIVTTDGGTMLEELSSVERPLSWGYTLSEVTGPLKPLVATVDGLWAVEAAGTGCRITWTWTVHPRGRAGALAMPLLGRLWHGYARQALEEIERLLLR</sequence>
<dbReference type="KEGG" id="noy:EXE57_08585"/>
<dbReference type="AlphaFoldDB" id="A0A4P7GK14"/>
<evidence type="ECO:0000313" key="2">
    <source>
        <dbReference type="Proteomes" id="UP000294894"/>
    </source>
</evidence>
<dbReference type="OrthoDB" id="4724764at2"/>
<accession>A0A4P7GK14</accession>
<dbReference type="InterPro" id="IPR023393">
    <property type="entry name" value="START-like_dom_sf"/>
</dbReference>
<name>A0A4P7GK14_9ACTN</name>
<dbReference type="Proteomes" id="UP000294894">
    <property type="component" value="Chromosome"/>
</dbReference>
<protein>
    <submittedName>
        <fullName evidence="1">SRPBCC family protein</fullName>
    </submittedName>
</protein>
<dbReference type="Gene3D" id="3.30.530.20">
    <property type="match status" value="1"/>
</dbReference>
<keyword evidence="2" id="KW-1185">Reference proteome</keyword>
<organism evidence="1 2">
    <name type="scientific">Nocardioides euryhalodurans</name>
    <dbReference type="NCBI Taxonomy" id="2518370"/>
    <lineage>
        <taxon>Bacteria</taxon>
        <taxon>Bacillati</taxon>
        <taxon>Actinomycetota</taxon>
        <taxon>Actinomycetes</taxon>
        <taxon>Propionibacteriales</taxon>
        <taxon>Nocardioidaceae</taxon>
        <taxon>Nocardioides</taxon>
    </lineage>
</organism>